<name>A0A7S2RBW0_9STRA</name>
<feature type="signal peptide" evidence="1">
    <location>
        <begin position="1"/>
        <end position="21"/>
    </location>
</feature>
<proteinExistence type="predicted"/>
<dbReference type="AlphaFoldDB" id="A0A7S2RBW0"/>
<feature type="chain" id="PRO_5030548884" evidence="1">
    <location>
        <begin position="22"/>
        <end position="196"/>
    </location>
</feature>
<evidence type="ECO:0000256" key="1">
    <source>
        <dbReference type="SAM" id="SignalP"/>
    </source>
</evidence>
<evidence type="ECO:0000313" key="2">
    <source>
        <dbReference type="EMBL" id="CAD9666398.1"/>
    </source>
</evidence>
<sequence>MKAFTVLSVALALANVDLSTGKQCTCDVACFTWNQTLPMELTNFYAADVWGRDMEKSVNEFYSSEPRFHVTTSTAKVNEYKAISSVQVSSPHAPAASFSVNDCSRSPTRTWSGNVKSASVIADKFQLTVNCFDALPGTKVLGLNLTRTVVFHLPAEEHEAKAFSYIQKKIHAGGVCMGSSQSLRASAPEEPKCKCE</sequence>
<dbReference type="EMBL" id="HBHK01002848">
    <property type="protein sequence ID" value="CAD9666398.1"/>
    <property type="molecule type" value="Transcribed_RNA"/>
</dbReference>
<gene>
    <name evidence="2" type="ORF">QSP1433_LOCUS1705</name>
</gene>
<protein>
    <submittedName>
        <fullName evidence="2">Uncharacterized protein</fullName>
    </submittedName>
</protein>
<organism evidence="2">
    <name type="scientific">Mucochytrium quahogii</name>
    <dbReference type="NCBI Taxonomy" id="96639"/>
    <lineage>
        <taxon>Eukaryota</taxon>
        <taxon>Sar</taxon>
        <taxon>Stramenopiles</taxon>
        <taxon>Bigyra</taxon>
        <taxon>Labyrinthulomycetes</taxon>
        <taxon>Thraustochytrida</taxon>
        <taxon>Thraustochytriidae</taxon>
        <taxon>Mucochytrium</taxon>
    </lineage>
</organism>
<keyword evidence="1" id="KW-0732">Signal</keyword>
<reference evidence="2" key="1">
    <citation type="submission" date="2021-01" db="EMBL/GenBank/DDBJ databases">
        <authorList>
            <person name="Corre E."/>
            <person name="Pelletier E."/>
            <person name="Niang G."/>
            <person name="Scheremetjew M."/>
            <person name="Finn R."/>
            <person name="Kale V."/>
            <person name="Holt S."/>
            <person name="Cochrane G."/>
            <person name="Meng A."/>
            <person name="Brown T."/>
            <person name="Cohen L."/>
        </authorList>
    </citation>
    <scope>NUCLEOTIDE SEQUENCE</scope>
    <source>
        <strain evidence="2">NY070348D</strain>
    </source>
</reference>
<accession>A0A7S2RBW0</accession>